<protein>
    <submittedName>
        <fullName evidence="2">Uncharacterized protein</fullName>
    </submittedName>
</protein>
<feature type="compositionally biased region" description="Basic and acidic residues" evidence="1">
    <location>
        <begin position="377"/>
        <end position="392"/>
    </location>
</feature>
<proteinExistence type="predicted"/>
<evidence type="ECO:0000313" key="3">
    <source>
        <dbReference type="Proteomes" id="UP000294933"/>
    </source>
</evidence>
<sequence length="392" mass="42782">MRKDGRKPQQSQTTSSTRTLNNADANPGLKHGQESVSTHLELRRVAFAVTRRVALTCTKPPMPPMPPGLYIADAKWITSPYAVAMPPRTKFSDAQEKWIQDQMEEYSKKFKNTPRSADFLWKTAKWELFSAKFGSVLDDGATTSEVWRKTTQCNTPEVCAVQFRCKEDIDAAIRARTEADSDEEVPSTPVVRIQRAARPVVLDDDDDETPIPKPRSRTTSHDDSIVPEVAVTNTDTPAIVNGITSSREPIACNDAFSGDAVHTDDAEKSTERPPAAANTCSAGHADADTEATVAANDSINRDTVKPKKKGRPAKQATAASTTSQNAGSKRKRAQAAAEGEIDDEVTPNSPPQDRRKRSRSTRCPGCNGTRGCCSCTPKKDGTGEARKRNARR</sequence>
<dbReference type="OrthoDB" id="3067489at2759"/>
<name>A0A4Y7PFR9_9AGAM</name>
<gene>
    <name evidence="2" type="ORF">BD410DRAFT_810172</name>
</gene>
<evidence type="ECO:0000256" key="1">
    <source>
        <dbReference type="SAM" id="MobiDB-lite"/>
    </source>
</evidence>
<reference evidence="2 3" key="1">
    <citation type="submission" date="2018-06" db="EMBL/GenBank/DDBJ databases">
        <title>A transcriptomic atlas of mushroom development highlights an independent origin of complex multicellularity.</title>
        <authorList>
            <consortium name="DOE Joint Genome Institute"/>
            <person name="Krizsan K."/>
            <person name="Almasi E."/>
            <person name="Merenyi Z."/>
            <person name="Sahu N."/>
            <person name="Viragh M."/>
            <person name="Koszo T."/>
            <person name="Mondo S."/>
            <person name="Kiss B."/>
            <person name="Balint B."/>
            <person name="Kues U."/>
            <person name="Barry K."/>
            <person name="Hegedus J.C."/>
            <person name="Henrissat B."/>
            <person name="Johnson J."/>
            <person name="Lipzen A."/>
            <person name="Ohm R."/>
            <person name="Nagy I."/>
            <person name="Pangilinan J."/>
            <person name="Yan J."/>
            <person name="Xiong Y."/>
            <person name="Grigoriev I.V."/>
            <person name="Hibbett D.S."/>
            <person name="Nagy L.G."/>
        </authorList>
    </citation>
    <scope>NUCLEOTIDE SEQUENCE [LARGE SCALE GENOMIC DNA]</scope>
    <source>
        <strain evidence="2 3">SZMC22713</strain>
    </source>
</reference>
<dbReference type="Proteomes" id="UP000294933">
    <property type="component" value="Unassembled WGS sequence"/>
</dbReference>
<keyword evidence="3" id="KW-1185">Reference proteome</keyword>
<feature type="compositionally biased region" description="Low complexity" evidence="1">
    <location>
        <begin position="315"/>
        <end position="324"/>
    </location>
</feature>
<feature type="compositionally biased region" description="Basic and acidic residues" evidence="1">
    <location>
        <begin position="261"/>
        <end position="271"/>
    </location>
</feature>
<feature type="region of interest" description="Disordered" evidence="1">
    <location>
        <begin position="196"/>
        <end position="225"/>
    </location>
</feature>
<accession>A0A4Y7PFR9</accession>
<feature type="region of interest" description="Disordered" evidence="1">
    <location>
        <begin position="1"/>
        <end position="36"/>
    </location>
</feature>
<organism evidence="2 3">
    <name type="scientific">Rickenella mellea</name>
    <dbReference type="NCBI Taxonomy" id="50990"/>
    <lineage>
        <taxon>Eukaryota</taxon>
        <taxon>Fungi</taxon>
        <taxon>Dikarya</taxon>
        <taxon>Basidiomycota</taxon>
        <taxon>Agaricomycotina</taxon>
        <taxon>Agaricomycetes</taxon>
        <taxon>Hymenochaetales</taxon>
        <taxon>Rickenellaceae</taxon>
        <taxon>Rickenella</taxon>
    </lineage>
</organism>
<dbReference type="VEuPathDB" id="FungiDB:BD410DRAFT_810172"/>
<dbReference type="EMBL" id="ML170436">
    <property type="protein sequence ID" value="TDL13898.1"/>
    <property type="molecule type" value="Genomic_DNA"/>
</dbReference>
<feature type="region of interest" description="Disordered" evidence="1">
    <location>
        <begin position="255"/>
        <end position="392"/>
    </location>
</feature>
<dbReference type="AlphaFoldDB" id="A0A4Y7PFR9"/>
<evidence type="ECO:0000313" key="2">
    <source>
        <dbReference type="EMBL" id="TDL13898.1"/>
    </source>
</evidence>